<accession>A0A0R2I691</accession>
<keyword evidence="2" id="KW-1185">Reference proteome</keyword>
<sequence length="71" mass="8504">MKIEDYWKDVTIYVTEFIVNQGTEKERRLSRCLVFDEEVTKNEAIKHVNDKFSNVGEILYIDLFDEGLRMK</sequence>
<dbReference type="AlphaFoldDB" id="A0A0R2I691"/>
<comment type="caution">
    <text evidence="1">The sequence shown here is derived from an EMBL/GenBank/DDBJ whole genome shotgun (WGS) entry which is preliminary data.</text>
</comment>
<evidence type="ECO:0000313" key="1">
    <source>
        <dbReference type="EMBL" id="KRN56813.1"/>
    </source>
</evidence>
<gene>
    <name evidence="1" type="ORF">IV74_GL000823</name>
</gene>
<name>A0A0R2I691_CARDV</name>
<dbReference type="Proteomes" id="UP000051658">
    <property type="component" value="Unassembled WGS sequence"/>
</dbReference>
<dbReference type="RefSeq" id="WP_034572381.1">
    <property type="nucleotide sequence ID" value="NZ_JQBS01000018.1"/>
</dbReference>
<dbReference type="EMBL" id="JQBS01000018">
    <property type="protein sequence ID" value="KRN56813.1"/>
    <property type="molecule type" value="Genomic_DNA"/>
</dbReference>
<organism evidence="1 2">
    <name type="scientific">Carnobacterium divergens DSM 20623</name>
    <dbReference type="NCBI Taxonomy" id="1449336"/>
    <lineage>
        <taxon>Bacteria</taxon>
        <taxon>Bacillati</taxon>
        <taxon>Bacillota</taxon>
        <taxon>Bacilli</taxon>
        <taxon>Lactobacillales</taxon>
        <taxon>Carnobacteriaceae</taxon>
        <taxon>Carnobacterium</taxon>
    </lineage>
</organism>
<dbReference type="GeneID" id="89587762"/>
<proteinExistence type="predicted"/>
<dbReference type="PATRIC" id="fig|1449336.4.peg.838"/>
<evidence type="ECO:0000313" key="2">
    <source>
        <dbReference type="Proteomes" id="UP000051658"/>
    </source>
</evidence>
<protein>
    <submittedName>
        <fullName evidence="1">Uncharacterized protein</fullName>
    </submittedName>
</protein>
<reference evidence="1 2" key="1">
    <citation type="journal article" date="2015" name="Genome Announc.">
        <title>Expanding the biotechnology potential of lactobacilli through comparative genomics of 213 strains and associated genera.</title>
        <authorList>
            <person name="Sun Z."/>
            <person name="Harris H.M."/>
            <person name="McCann A."/>
            <person name="Guo C."/>
            <person name="Argimon S."/>
            <person name="Zhang W."/>
            <person name="Yang X."/>
            <person name="Jeffery I.B."/>
            <person name="Cooney J.C."/>
            <person name="Kagawa T.F."/>
            <person name="Liu W."/>
            <person name="Song Y."/>
            <person name="Salvetti E."/>
            <person name="Wrobel A."/>
            <person name="Rasinkangas P."/>
            <person name="Parkhill J."/>
            <person name="Rea M.C."/>
            <person name="O'Sullivan O."/>
            <person name="Ritari J."/>
            <person name="Douillard F.P."/>
            <person name="Paul Ross R."/>
            <person name="Yang R."/>
            <person name="Briner A.E."/>
            <person name="Felis G.E."/>
            <person name="de Vos W.M."/>
            <person name="Barrangou R."/>
            <person name="Klaenhammer T.R."/>
            <person name="Caufield P.W."/>
            <person name="Cui Y."/>
            <person name="Zhang H."/>
            <person name="O'Toole P.W."/>
        </authorList>
    </citation>
    <scope>NUCLEOTIDE SEQUENCE [LARGE SCALE GENOMIC DNA]</scope>
    <source>
        <strain evidence="1 2">DSM 20623</strain>
    </source>
</reference>